<feature type="compositionally biased region" description="Polar residues" evidence="1">
    <location>
        <begin position="68"/>
        <end position="80"/>
    </location>
</feature>
<comment type="caution">
    <text evidence="2">The sequence shown here is derived from an EMBL/GenBank/DDBJ whole genome shotgun (WGS) entry which is preliminary data.</text>
</comment>
<sequence length="132" mass="14697">MPLPLFGSATTIQLERFAEDVSKECSVGDADTSYVKLYQCPVFEATRWLFRDGPRNFEPRPASEDDTSAGTPSPSFRATQTGGRLVTAYGLVRSNRHYTRRSSVESGFEPATFRSRGRDLTTTPPRPQQLSC</sequence>
<evidence type="ECO:0000313" key="2">
    <source>
        <dbReference type="EMBL" id="GBM18629.1"/>
    </source>
</evidence>
<keyword evidence="3" id="KW-1185">Reference proteome</keyword>
<name>A0A4Y2DR41_ARAVE</name>
<proteinExistence type="predicted"/>
<feature type="compositionally biased region" description="Polar residues" evidence="1">
    <location>
        <begin position="120"/>
        <end position="132"/>
    </location>
</feature>
<feature type="compositionally biased region" description="Basic and acidic residues" evidence="1">
    <location>
        <begin position="52"/>
        <end position="63"/>
    </location>
</feature>
<feature type="region of interest" description="Disordered" evidence="1">
    <location>
        <begin position="98"/>
        <end position="132"/>
    </location>
</feature>
<evidence type="ECO:0000313" key="3">
    <source>
        <dbReference type="Proteomes" id="UP000499080"/>
    </source>
</evidence>
<dbReference type="EMBL" id="BGPR01000407">
    <property type="protein sequence ID" value="GBM18629.1"/>
    <property type="molecule type" value="Genomic_DNA"/>
</dbReference>
<gene>
    <name evidence="2" type="ORF">AVEN_110291_1</name>
</gene>
<dbReference type="AlphaFoldDB" id="A0A4Y2DR41"/>
<organism evidence="2 3">
    <name type="scientific">Araneus ventricosus</name>
    <name type="common">Orbweaver spider</name>
    <name type="synonym">Epeira ventricosa</name>
    <dbReference type="NCBI Taxonomy" id="182803"/>
    <lineage>
        <taxon>Eukaryota</taxon>
        <taxon>Metazoa</taxon>
        <taxon>Ecdysozoa</taxon>
        <taxon>Arthropoda</taxon>
        <taxon>Chelicerata</taxon>
        <taxon>Arachnida</taxon>
        <taxon>Araneae</taxon>
        <taxon>Araneomorphae</taxon>
        <taxon>Entelegynae</taxon>
        <taxon>Araneoidea</taxon>
        <taxon>Araneidae</taxon>
        <taxon>Araneus</taxon>
    </lineage>
</organism>
<accession>A0A4Y2DR41</accession>
<feature type="region of interest" description="Disordered" evidence="1">
    <location>
        <begin position="52"/>
        <end position="80"/>
    </location>
</feature>
<reference evidence="2 3" key="1">
    <citation type="journal article" date="2019" name="Sci. Rep.">
        <title>Orb-weaving spider Araneus ventricosus genome elucidates the spidroin gene catalogue.</title>
        <authorList>
            <person name="Kono N."/>
            <person name="Nakamura H."/>
            <person name="Ohtoshi R."/>
            <person name="Moran D.A.P."/>
            <person name="Shinohara A."/>
            <person name="Yoshida Y."/>
            <person name="Fujiwara M."/>
            <person name="Mori M."/>
            <person name="Tomita M."/>
            <person name="Arakawa K."/>
        </authorList>
    </citation>
    <scope>NUCLEOTIDE SEQUENCE [LARGE SCALE GENOMIC DNA]</scope>
</reference>
<protein>
    <submittedName>
        <fullName evidence="2">Uncharacterized protein</fullName>
    </submittedName>
</protein>
<dbReference type="Proteomes" id="UP000499080">
    <property type="component" value="Unassembled WGS sequence"/>
</dbReference>
<evidence type="ECO:0000256" key="1">
    <source>
        <dbReference type="SAM" id="MobiDB-lite"/>
    </source>
</evidence>